<evidence type="ECO:0000256" key="3">
    <source>
        <dbReference type="ARBA" id="ARBA00020586"/>
    </source>
</evidence>
<dbReference type="PANTHER" id="PTHR31438">
    <property type="entry name" value="LYSINE N-ACYLTRANSFERASE C17G9.06C-RELATED"/>
    <property type="match status" value="1"/>
</dbReference>
<dbReference type="UniPathway" id="UPA00011"/>
<dbReference type="SUPFAM" id="SSF55729">
    <property type="entry name" value="Acyl-CoA N-acyltransferases (Nat)"/>
    <property type="match status" value="1"/>
</dbReference>
<organism evidence="6 7">
    <name type="scientific">Sphaerimonospora thailandensis</name>
    <dbReference type="NCBI Taxonomy" id="795644"/>
    <lineage>
        <taxon>Bacteria</taxon>
        <taxon>Bacillati</taxon>
        <taxon>Actinomycetota</taxon>
        <taxon>Actinomycetes</taxon>
        <taxon>Streptosporangiales</taxon>
        <taxon>Streptosporangiaceae</taxon>
        <taxon>Sphaerimonospora</taxon>
    </lineage>
</organism>
<dbReference type="GO" id="GO:0016410">
    <property type="term" value="F:N-acyltransferase activity"/>
    <property type="evidence" value="ECO:0007669"/>
    <property type="project" value="TreeGrafter"/>
</dbReference>
<name>A0A8J3RAY7_9ACTN</name>
<evidence type="ECO:0000313" key="6">
    <source>
        <dbReference type="EMBL" id="GIH71530.1"/>
    </source>
</evidence>
<comment type="pathway">
    <text evidence="2">Siderophore biosynthesis; mycobactin biosynthesis.</text>
</comment>
<dbReference type="SMART" id="SM01006">
    <property type="entry name" value="AlcB"/>
    <property type="match status" value="1"/>
</dbReference>
<dbReference type="InterPro" id="IPR019432">
    <property type="entry name" value="Acyltransferase_MbtK/IucB-like"/>
</dbReference>
<evidence type="ECO:0000313" key="7">
    <source>
        <dbReference type="Proteomes" id="UP000610966"/>
    </source>
</evidence>
<evidence type="ECO:0000256" key="1">
    <source>
        <dbReference type="ARBA" id="ARBA00003818"/>
    </source>
</evidence>
<accession>A0A8J3RAY7</accession>
<feature type="domain" description="Acyltransferase MbtK/IucB-like conserved" evidence="5">
    <location>
        <begin position="23"/>
        <end position="71"/>
    </location>
</feature>
<evidence type="ECO:0000256" key="4">
    <source>
        <dbReference type="ARBA" id="ARBA00031122"/>
    </source>
</evidence>
<reference evidence="6" key="1">
    <citation type="submission" date="2021-01" db="EMBL/GenBank/DDBJ databases">
        <title>Whole genome shotgun sequence of Sphaerimonospora thailandensis NBRC 107569.</title>
        <authorList>
            <person name="Komaki H."/>
            <person name="Tamura T."/>
        </authorList>
    </citation>
    <scope>NUCLEOTIDE SEQUENCE</scope>
    <source>
        <strain evidence="6">NBRC 107569</strain>
    </source>
</reference>
<comment type="function">
    <text evidence="1">Acyltransferase required for the direct transfer of medium- to long-chain fatty acyl moieties from a carrier protein (MbtL) on to the epsilon-amino group of lysine residue in the mycobactin core.</text>
</comment>
<comment type="caution">
    <text evidence="6">The sequence shown here is derived from an EMBL/GenBank/DDBJ whole genome shotgun (WGS) entry which is preliminary data.</text>
</comment>
<dbReference type="AlphaFoldDB" id="A0A8J3RAY7"/>
<dbReference type="Gene3D" id="3.40.630.30">
    <property type="match status" value="1"/>
</dbReference>
<protein>
    <recommendedName>
        <fullName evidence="3">Lysine N-acyltransferase MbtK</fullName>
    </recommendedName>
    <alternativeName>
        <fullName evidence="4">Mycobactin synthase protein K</fullName>
    </alternativeName>
</protein>
<dbReference type="EMBL" id="BOOG01000036">
    <property type="protein sequence ID" value="GIH71530.1"/>
    <property type="molecule type" value="Genomic_DNA"/>
</dbReference>
<keyword evidence="7" id="KW-1185">Reference proteome</keyword>
<dbReference type="InterPro" id="IPR016181">
    <property type="entry name" value="Acyl_CoA_acyltransferase"/>
</dbReference>
<proteinExistence type="predicted"/>
<dbReference type="PANTHER" id="PTHR31438:SF1">
    <property type="entry name" value="LYSINE N-ACYLTRANSFERASE C17G9.06C-RELATED"/>
    <property type="match status" value="1"/>
</dbReference>
<gene>
    <name evidence="6" type="ORF">Mth01_37830</name>
</gene>
<evidence type="ECO:0000259" key="5">
    <source>
        <dbReference type="SMART" id="SM01006"/>
    </source>
</evidence>
<dbReference type="RefSeq" id="WP_239089808.1">
    <property type="nucleotide sequence ID" value="NZ_BOOG01000036.1"/>
</dbReference>
<evidence type="ECO:0000256" key="2">
    <source>
        <dbReference type="ARBA" id="ARBA00005102"/>
    </source>
</evidence>
<sequence>MTTESRKAVHEQVIDGFGAVRVVPVDPVADLDLIHTWVTQERAGFWGMLDADRERVLEIYTYLDGLSTHHAYLIHRGDRPIALFQTYEPAHDPVGECYDVQAGDFGVHLLVGPVEGATEAGFTGNLISVILTYVLADPSRKRIVVEPDARNAKVIARLLRTGFELGPEIDLPEKRARLAFLTRDAIRADS</sequence>
<dbReference type="GO" id="GO:0019290">
    <property type="term" value="P:siderophore biosynthetic process"/>
    <property type="evidence" value="ECO:0007669"/>
    <property type="project" value="InterPro"/>
</dbReference>
<dbReference type="Proteomes" id="UP000610966">
    <property type="component" value="Unassembled WGS sequence"/>
</dbReference>
<dbReference type="Pfam" id="PF13523">
    <property type="entry name" value="Acetyltransf_8"/>
    <property type="match status" value="1"/>
</dbReference>